<proteinExistence type="inferred from homology"/>
<evidence type="ECO:0000256" key="7">
    <source>
        <dbReference type="ARBA" id="ARBA00023125"/>
    </source>
</evidence>
<keyword evidence="6" id="KW-0799">Topoisomerase</keyword>
<evidence type="ECO:0000313" key="10">
    <source>
        <dbReference type="Proteomes" id="UP000504882"/>
    </source>
</evidence>
<dbReference type="PANTHER" id="PTHR45866">
    <property type="entry name" value="DNA GYRASE/TOPOISOMERASE SUBUNIT B"/>
    <property type="match status" value="1"/>
</dbReference>
<dbReference type="Gene3D" id="3.30.565.10">
    <property type="entry name" value="Histidine kinase-like ATPase, C-terminal domain"/>
    <property type="match status" value="1"/>
</dbReference>
<reference evidence="9 10" key="1">
    <citation type="submission" date="2019-03" db="EMBL/GenBank/DDBJ databases">
        <title>Genomic features of bacteria from cold environments.</title>
        <authorList>
            <person name="Shen L."/>
        </authorList>
    </citation>
    <scope>NUCLEOTIDE SEQUENCE [LARGE SCALE GENOMIC DNA]</scope>
    <source>
        <strain evidence="10">T3246-1</strain>
    </source>
</reference>
<name>A0ABY2E140_9MICO</name>
<dbReference type="EC" id="5.6.2.2" evidence="3"/>
<organism evidence="9 10">
    <name type="scientific">Occultella glacieicola</name>
    <dbReference type="NCBI Taxonomy" id="2518684"/>
    <lineage>
        <taxon>Bacteria</taxon>
        <taxon>Bacillati</taxon>
        <taxon>Actinomycetota</taxon>
        <taxon>Actinomycetes</taxon>
        <taxon>Micrococcales</taxon>
        <taxon>Ruaniaceae</taxon>
        <taxon>Occultella</taxon>
    </lineage>
</organism>
<dbReference type="GO" id="GO:0005524">
    <property type="term" value="F:ATP binding"/>
    <property type="evidence" value="ECO:0007669"/>
    <property type="project" value="UniProtKB-KW"/>
</dbReference>
<sequence length="204" mass="21898">MTSDLPAATTHEWAQPVDLDHLAAIRAGAARLVGGGVTHLVQEVLAYADEEAAAGARTGTVVLTRYPDGSVSVTDDGRGTAVHRRADGTVIRKPVMATKDLRFFDTTEATPLPDGRARRGMSVVAALSTWLVHTNHRDEGAWRQRYEHGIPVGELEEVAGMTGATGTTVHFRPDPDLVPGVLDVLGLDGFDHLRIQVREPDPRG</sequence>
<dbReference type="EMBL" id="SMNA01000007">
    <property type="protein sequence ID" value="TDE91514.1"/>
    <property type="molecule type" value="Genomic_DNA"/>
</dbReference>
<dbReference type="Proteomes" id="UP000504882">
    <property type="component" value="Unassembled WGS sequence"/>
</dbReference>
<evidence type="ECO:0000256" key="2">
    <source>
        <dbReference type="ARBA" id="ARBA00010708"/>
    </source>
</evidence>
<evidence type="ECO:0000313" key="9">
    <source>
        <dbReference type="EMBL" id="TDE91514.1"/>
    </source>
</evidence>
<dbReference type="SUPFAM" id="SSF55874">
    <property type="entry name" value="ATPase domain of HSP90 chaperone/DNA topoisomerase II/histidine kinase"/>
    <property type="match status" value="1"/>
</dbReference>
<keyword evidence="10" id="KW-1185">Reference proteome</keyword>
<keyword evidence="7" id="KW-0238">DNA-binding</keyword>
<keyword evidence="8" id="KW-0413">Isomerase</keyword>
<evidence type="ECO:0000256" key="5">
    <source>
        <dbReference type="ARBA" id="ARBA00022840"/>
    </source>
</evidence>
<dbReference type="InterPro" id="IPR036890">
    <property type="entry name" value="HATPase_C_sf"/>
</dbReference>
<dbReference type="RefSeq" id="WP_133108548.1">
    <property type="nucleotide sequence ID" value="NZ_SMNA01000007.1"/>
</dbReference>
<evidence type="ECO:0000256" key="3">
    <source>
        <dbReference type="ARBA" id="ARBA00012895"/>
    </source>
</evidence>
<comment type="catalytic activity">
    <reaction evidence="1">
        <text>ATP-dependent breakage, passage and rejoining of double-stranded DNA.</text>
        <dbReference type="EC" id="5.6.2.2"/>
    </reaction>
</comment>
<evidence type="ECO:0000256" key="1">
    <source>
        <dbReference type="ARBA" id="ARBA00000185"/>
    </source>
</evidence>
<protein>
    <recommendedName>
        <fullName evidence="3">DNA topoisomerase (ATP-hydrolyzing)</fullName>
        <ecNumber evidence="3">5.6.2.2</ecNumber>
    </recommendedName>
</protein>
<comment type="similarity">
    <text evidence="2">Belongs to the type II topoisomerase GyrB family.</text>
</comment>
<accession>A0ABY2E140</accession>
<keyword evidence="4" id="KW-0547">Nucleotide-binding</keyword>
<comment type="caution">
    <text evidence="9">The sequence shown here is derived from an EMBL/GenBank/DDBJ whole genome shotgun (WGS) entry which is preliminary data.</text>
</comment>
<dbReference type="PANTHER" id="PTHR45866:SF1">
    <property type="entry name" value="DNA GYRASE SUBUNIT B, MITOCHONDRIAL"/>
    <property type="match status" value="1"/>
</dbReference>
<gene>
    <name evidence="9" type="ORF">EXU48_15270</name>
</gene>
<keyword evidence="5 9" id="KW-0067">ATP-binding</keyword>
<evidence type="ECO:0000256" key="8">
    <source>
        <dbReference type="ARBA" id="ARBA00023235"/>
    </source>
</evidence>
<evidence type="ECO:0000256" key="6">
    <source>
        <dbReference type="ARBA" id="ARBA00023029"/>
    </source>
</evidence>
<evidence type="ECO:0000256" key="4">
    <source>
        <dbReference type="ARBA" id="ARBA00022741"/>
    </source>
</evidence>